<evidence type="ECO:0000256" key="8">
    <source>
        <dbReference type="ARBA" id="ARBA00022960"/>
    </source>
</evidence>
<dbReference type="Proteomes" id="UP000034498">
    <property type="component" value="Unassembled WGS sequence"/>
</dbReference>
<dbReference type="SUPFAM" id="SSF56059">
    <property type="entry name" value="Glutathione synthetase ATP-binding domain-like"/>
    <property type="match status" value="1"/>
</dbReference>
<dbReference type="PIRSF" id="PIRSF039102">
    <property type="entry name" value="Ddl/VanB"/>
    <property type="match status" value="1"/>
</dbReference>
<dbReference type="UniPathway" id="UPA00219"/>
<evidence type="ECO:0000256" key="16">
    <source>
        <dbReference type="PROSITE-ProRule" id="PRU00409"/>
    </source>
</evidence>
<keyword evidence="11 12" id="KW-0961">Cell wall biogenesis/degradation</keyword>
<dbReference type="InterPro" id="IPR011761">
    <property type="entry name" value="ATP-grasp"/>
</dbReference>
<accession>A0A0G0KFW1</accession>
<keyword evidence="4 15" id="KW-0479">Metal-binding</keyword>
<dbReference type="HAMAP" id="MF_00047">
    <property type="entry name" value="Dala_Dala_lig"/>
    <property type="match status" value="1"/>
</dbReference>
<dbReference type="GO" id="GO:0005829">
    <property type="term" value="C:cytosol"/>
    <property type="evidence" value="ECO:0007669"/>
    <property type="project" value="TreeGrafter"/>
</dbReference>
<feature type="binding site" evidence="15">
    <location>
        <position position="283"/>
    </location>
    <ligand>
        <name>Mg(2+)</name>
        <dbReference type="ChEBI" id="CHEBI:18420"/>
        <label>2</label>
    </ligand>
</feature>
<dbReference type="NCBIfam" id="NF002528">
    <property type="entry name" value="PRK01966.1-4"/>
    <property type="match status" value="1"/>
</dbReference>
<evidence type="ECO:0000256" key="3">
    <source>
        <dbReference type="ARBA" id="ARBA00022598"/>
    </source>
</evidence>
<dbReference type="GO" id="GO:0008360">
    <property type="term" value="P:regulation of cell shape"/>
    <property type="evidence" value="ECO:0007669"/>
    <property type="project" value="UniProtKB-KW"/>
</dbReference>
<dbReference type="STRING" id="1618336.US94_C0006G0010"/>
<dbReference type="Gene3D" id="3.30.1490.20">
    <property type="entry name" value="ATP-grasp fold, A domain"/>
    <property type="match status" value="1"/>
</dbReference>
<feature type="binding site" evidence="14">
    <location>
        <begin position="159"/>
        <end position="160"/>
    </location>
    <ligand>
        <name>ATP</name>
        <dbReference type="ChEBI" id="CHEBI:30616"/>
    </ligand>
</feature>
<evidence type="ECO:0000256" key="12">
    <source>
        <dbReference type="HAMAP-Rule" id="MF_00047"/>
    </source>
</evidence>
<comment type="caution">
    <text evidence="18">The sequence shown here is derived from an EMBL/GenBank/DDBJ whole genome shotgun (WGS) entry which is preliminary data.</text>
</comment>
<dbReference type="InterPro" id="IPR011095">
    <property type="entry name" value="Dala_Dala_lig_C"/>
</dbReference>
<evidence type="ECO:0000256" key="1">
    <source>
        <dbReference type="ARBA" id="ARBA00001936"/>
    </source>
</evidence>
<keyword evidence="7 15" id="KW-0460">Magnesium</keyword>
<evidence type="ECO:0000256" key="2">
    <source>
        <dbReference type="ARBA" id="ARBA00010871"/>
    </source>
</evidence>
<dbReference type="GO" id="GO:0009252">
    <property type="term" value="P:peptidoglycan biosynthetic process"/>
    <property type="evidence" value="ECO:0007669"/>
    <property type="project" value="UniProtKB-UniRule"/>
</dbReference>
<evidence type="ECO:0000256" key="5">
    <source>
        <dbReference type="ARBA" id="ARBA00022741"/>
    </source>
</evidence>
<feature type="binding site" evidence="14">
    <location>
        <begin position="151"/>
        <end position="153"/>
    </location>
    <ligand>
        <name>ATP</name>
        <dbReference type="ChEBI" id="CHEBI:30616"/>
    </ligand>
</feature>
<evidence type="ECO:0000256" key="13">
    <source>
        <dbReference type="PIRSR" id="PIRSR039102-1"/>
    </source>
</evidence>
<evidence type="ECO:0000259" key="17">
    <source>
        <dbReference type="PROSITE" id="PS50975"/>
    </source>
</evidence>
<evidence type="ECO:0000256" key="10">
    <source>
        <dbReference type="ARBA" id="ARBA00023211"/>
    </source>
</evidence>
<dbReference type="PROSITE" id="PS00843">
    <property type="entry name" value="DALA_DALA_LIGASE_1"/>
    <property type="match status" value="1"/>
</dbReference>
<evidence type="ECO:0000313" key="18">
    <source>
        <dbReference type="EMBL" id="KKQ74375.1"/>
    </source>
</evidence>
<dbReference type="EC" id="6.3.2.4" evidence="12"/>
<comment type="pathway">
    <text evidence="12">Cell wall biogenesis; peptidoglycan biosynthesis.</text>
</comment>
<gene>
    <name evidence="12" type="primary">ddl</name>
    <name evidence="18" type="ORF">US94_C0006G0010</name>
</gene>
<dbReference type="PATRIC" id="fig|1618336.3.peg.189"/>
<dbReference type="Gene3D" id="3.40.50.20">
    <property type="match status" value="1"/>
</dbReference>
<comment type="subcellular location">
    <subcellularLocation>
        <location evidence="12">Cytoplasm</location>
    </subcellularLocation>
</comment>
<dbReference type="NCBIfam" id="NF002378">
    <property type="entry name" value="PRK01372.1"/>
    <property type="match status" value="1"/>
</dbReference>
<keyword evidence="6 16" id="KW-0067">ATP-binding</keyword>
<organism evidence="18 19">
    <name type="scientific">Berkelbacteria bacterium GW2011_GWB1_38_5</name>
    <dbReference type="NCBI Taxonomy" id="1618336"/>
    <lineage>
        <taxon>Bacteria</taxon>
        <taxon>Candidatus Berkelbacteria</taxon>
    </lineage>
</organism>
<dbReference type="AlphaFoldDB" id="A0A0G0KFW1"/>
<feature type="binding site" evidence="15">
    <location>
        <position position="285"/>
    </location>
    <ligand>
        <name>Mg(2+)</name>
        <dbReference type="ChEBI" id="CHEBI:18420"/>
        <label>2</label>
    </ligand>
</feature>
<comment type="function">
    <text evidence="12">Cell wall formation.</text>
</comment>
<dbReference type="GO" id="GO:0008716">
    <property type="term" value="F:D-alanine-D-alanine ligase activity"/>
    <property type="evidence" value="ECO:0007669"/>
    <property type="project" value="UniProtKB-UniRule"/>
</dbReference>
<dbReference type="PANTHER" id="PTHR23132">
    <property type="entry name" value="D-ALANINE--D-ALANINE LIGASE"/>
    <property type="match status" value="1"/>
</dbReference>
<keyword evidence="9 12" id="KW-0573">Peptidoglycan synthesis</keyword>
<feature type="binding site" evidence="15">
    <location>
        <position position="283"/>
    </location>
    <ligand>
        <name>Mg(2+)</name>
        <dbReference type="ChEBI" id="CHEBI:18420"/>
        <label>1</label>
    </ligand>
</feature>
<evidence type="ECO:0000256" key="9">
    <source>
        <dbReference type="ARBA" id="ARBA00022984"/>
    </source>
</evidence>
<sequence>MKKIEQKRNPPPPRVKVAVMYGGISAEHDVSVMSAESVMANIDDSLFDVVPIFISKDGKFELKSFLLSDVIFPVLHGIGGEDGSIQGFCEIMQKPYVGCGIEASALALDKIASKQIFQNLKIPIPSFQFFTKNQWLKTPRKIINSIKPPVFIKPAHTGSSIGISLVKSKLNLRKAINLALKYDDQIIIEKALDNIREIEVAILGTDNLLVSLPGEIILVEEFYTYKAKYGAKSELIIPADFSRRKQQEIQNMAEKAYRVLGCVGMARVDMFVGKKDKKVYINELNTIPGFTSISMYPKLIEASGLSYKDLLTKLINLAQGKNV</sequence>
<keyword evidence="10 15" id="KW-0464">Manganese</keyword>
<dbReference type="InterPro" id="IPR000291">
    <property type="entry name" value="D-Ala_lig_Van_CS"/>
</dbReference>
<evidence type="ECO:0000313" key="19">
    <source>
        <dbReference type="Proteomes" id="UP000034498"/>
    </source>
</evidence>
<comment type="cofactor">
    <cofactor evidence="15">
        <name>Mg(2+)</name>
        <dbReference type="ChEBI" id="CHEBI:18420"/>
    </cofactor>
    <cofactor evidence="15">
        <name>Mn(2+)</name>
        <dbReference type="ChEBI" id="CHEBI:29035"/>
    </cofactor>
    <text evidence="15">Binds 2 magnesium or manganese ions per subunit.</text>
</comment>
<dbReference type="PROSITE" id="PS00844">
    <property type="entry name" value="DALA_DALA_LIGASE_2"/>
    <property type="match status" value="1"/>
</dbReference>
<dbReference type="EMBL" id="LBUX01000006">
    <property type="protein sequence ID" value="KKQ74375.1"/>
    <property type="molecule type" value="Genomic_DNA"/>
</dbReference>
<keyword evidence="12" id="KW-0963">Cytoplasm</keyword>
<keyword evidence="8 12" id="KW-0133">Cell shape</keyword>
<protein>
    <recommendedName>
        <fullName evidence="12">D-alanine--D-alanine ligase</fullName>
        <ecNumber evidence="12">6.3.2.4</ecNumber>
    </recommendedName>
    <alternativeName>
        <fullName evidence="12">D-Ala-D-Ala ligase</fullName>
    </alternativeName>
    <alternativeName>
        <fullName evidence="12">D-alanylalanine synthetase</fullName>
    </alternativeName>
</protein>
<dbReference type="InterPro" id="IPR013815">
    <property type="entry name" value="ATP_grasp_subdomain_1"/>
</dbReference>
<feature type="active site" evidence="13">
    <location>
        <position position="27"/>
    </location>
</feature>
<evidence type="ECO:0000256" key="15">
    <source>
        <dbReference type="PIRSR" id="PIRSR039102-3"/>
    </source>
</evidence>
<evidence type="ECO:0000256" key="4">
    <source>
        <dbReference type="ARBA" id="ARBA00022723"/>
    </source>
</evidence>
<dbReference type="Pfam" id="PF07478">
    <property type="entry name" value="Dala_Dala_lig_C"/>
    <property type="match status" value="1"/>
</dbReference>
<keyword evidence="3 12" id="KW-0436">Ligase</keyword>
<dbReference type="SUPFAM" id="SSF52440">
    <property type="entry name" value="PreATP-grasp domain"/>
    <property type="match status" value="1"/>
</dbReference>
<feature type="domain" description="ATP-grasp" evidence="17">
    <location>
        <begin position="114"/>
        <end position="316"/>
    </location>
</feature>
<comment type="cofactor">
    <cofactor evidence="1">
        <name>Mn(2+)</name>
        <dbReference type="ChEBI" id="CHEBI:29035"/>
    </cofactor>
</comment>
<evidence type="ECO:0000256" key="6">
    <source>
        <dbReference type="ARBA" id="ARBA00022840"/>
    </source>
</evidence>
<dbReference type="Pfam" id="PF01820">
    <property type="entry name" value="Dala_Dala_lig_N"/>
    <property type="match status" value="2"/>
</dbReference>
<evidence type="ECO:0000256" key="7">
    <source>
        <dbReference type="ARBA" id="ARBA00022842"/>
    </source>
</evidence>
<dbReference type="InterPro" id="IPR005905">
    <property type="entry name" value="D_ala_D_ala"/>
</dbReference>
<dbReference type="PANTHER" id="PTHR23132:SF25">
    <property type="entry name" value="D-ALANINE--D-ALANINE LIGASE A"/>
    <property type="match status" value="1"/>
</dbReference>
<dbReference type="GO" id="GO:0046872">
    <property type="term" value="F:metal ion binding"/>
    <property type="evidence" value="ECO:0007669"/>
    <property type="project" value="UniProtKB-KW"/>
</dbReference>
<comment type="catalytic activity">
    <reaction evidence="12">
        <text>2 D-alanine + ATP = D-alanyl-D-alanine + ADP + phosphate + H(+)</text>
        <dbReference type="Rhea" id="RHEA:11224"/>
        <dbReference type="ChEBI" id="CHEBI:15378"/>
        <dbReference type="ChEBI" id="CHEBI:30616"/>
        <dbReference type="ChEBI" id="CHEBI:43474"/>
        <dbReference type="ChEBI" id="CHEBI:57416"/>
        <dbReference type="ChEBI" id="CHEBI:57822"/>
        <dbReference type="ChEBI" id="CHEBI:456216"/>
        <dbReference type="EC" id="6.3.2.4"/>
    </reaction>
</comment>
<feature type="binding site" evidence="14">
    <location>
        <begin position="282"/>
        <end position="283"/>
    </location>
    <ligand>
        <name>ATP</name>
        <dbReference type="ChEBI" id="CHEBI:30616"/>
    </ligand>
</feature>
<evidence type="ECO:0000256" key="11">
    <source>
        <dbReference type="ARBA" id="ARBA00023316"/>
    </source>
</evidence>
<feature type="active site" evidence="13">
    <location>
        <position position="294"/>
    </location>
</feature>
<evidence type="ECO:0000256" key="14">
    <source>
        <dbReference type="PIRSR" id="PIRSR039102-2"/>
    </source>
</evidence>
<dbReference type="NCBIfam" id="TIGR01205">
    <property type="entry name" value="D_ala_D_alaTIGR"/>
    <property type="match status" value="1"/>
</dbReference>
<reference evidence="18 19" key="1">
    <citation type="journal article" date="2015" name="Nature">
        <title>rRNA introns, odd ribosomes, and small enigmatic genomes across a large radiation of phyla.</title>
        <authorList>
            <person name="Brown C.T."/>
            <person name="Hug L.A."/>
            <person name="Thomas B.C."/>
            <person name="Sharon I."/>
            <person name="Castelle C.J."/>
            <person name="Singh A."/>
            <person name="Wilkins M.J."/>
            <person name="Williams K.H."/>
            <person name="Banfield J.F."/>
        </authorList>
    </citation>
    <scope>NUCLEOTIDE SEQUENCE [LARGE SCALE GENOMIC DNA]</scope>
</reference>
<dbReference type="Gene3D" id="3.30.470.20">
    <property type="entry name" value="ATP-grasp fold, B domain"/>
    <property type="match status" value="1"/>
</dbReference>
<dbReference type="GO" id="GO:0005524">
    <property type="term" value="F:ATP binding"/>
    <property type="evidence" value="ECO:0007669"/>
    <property type="project" value="UniProtKB-UniRule"/>
</dbReference>
<feature type="binding site" evidence="14">
    <location>
        <begin position="189"/>
        <end position="197"/>
    </location>
    <ligand>
        <name>ATP</name>
        <dbReference type="ChEBI" id="CHEBI:30616"/>
    </ligand>
</feature>
<feature type="active site" evidence="13">
    <location>
        <position position="159"/>
    </location>
</feature>
<proteinExistence type="inferred from homology"/>
<dbReference type="PROSITE" id="PS50975">
    <property type="entry name" value="ATP_GRASP"/>
    <property type="match status" value="1"/>
</dbReference>
<dbReference type="InterPro" id="IPR011127">
    <property type="entry name" value="Dala_Dala_lig_N"/>
</dbReference>
<feature type="binding site" evidence="15">
    <location>
        <position position="269"/>
    </location>
    <ligand>
        <name>Mg(2+)</name>
        <dbReference type="ChEBI" id="CHEBI:18420"/>
        <label>1</label>
    </ligand>
</feature>
<dbReference type="GO" id="GO:0071555">
    <property type="term" value="P:cell wall organization"/>
    <property type="evidence" value="ECO:0007669"/>
    <property type="project" value="UniProtKB-KW"/>
</dbReference>
<comment type="similarity">
    <text evidence="2 12">Belongs to the D-alanine--D-alanine ligase family.</text>
</comment>
<feature type="binding site" evidence="14">
    <location>
        <position position="110"/>
    </location>
    <ligand>
        <name>ATP</name>
        <dbReference type="ChEBI" id="CHEBI:30616"/>
    </ligand>
</feature>
<dbReference type="FunFam" id="3.30.470.20:FF:000008">
    <property type="entry name" value="D-alanine--D-alanine ligase"/>
    <property type="match status" value="1"/>
</dbReference>
<name>A0A0G0KFW1_9BACT</name>
<dbReference type="InterPro" id="IPR016185">
    <property type="entry name" value="PreATP-grasp_dom_sf"/>
</dbReference>
<keyword evidence="5 14" id="KW-0547">Nucleotide-binding</keyword>